<organism evidence="2 3">
    <name type="scientific">Vibrio rotiferianus</name>
    <dbReference type="NCBI Taxonomy" id="190895"/>
    <lineage>
        <taxon>Bacteria</taxon>
        <taxon>Pseudomonadati</taxon>
        <taxon>Pseudomonadota</taxon>
        <taxon>Gammaproteobacteria</taxon>
        <taxon>Vibrionales</taxon>
        <taxon>Vibrionaceae</taxon>
        <taxon>Vibrio</taxon>
    </lineage>
</organism>
<comment type="caution">
    <text evidence="2">The sequence shown here is derived from an EMBL/GenBank/DDBJ whole genome shotgun (WGS) entry which is preliminary data.</text>
</comment>
<accession>A0ABX3DEF5</accession>
<proteinExistence type="predicted"/>
<evidence type="ECO:0000313" key="2">
    <source>
        <dbReference type="EMBL" id="OHY96267.1"/>
    </source>
</evidence>
<feature type="chain" id="PRO_5045658076" description="Lipoprotein" evidence="1">
    <location>
        <begin position="25"/>
        <end position="92"/>
    </location>
</feature>
<protein>
    <recommendedName>
        <fullName evidence="4">Lipoprotein</fullName>
    </recommendedName>
</protein>
<feature type="signal peptide" evidence="1">
    <location>
        <begin position="1"/>
        <end position="24"/>
    </location>
</feature>
<reference evidence="2 3" key="1">
    <citation type="submission" date="2016-09" db="EMBL/GenBank/DDBJ databases">
        <title>Isolation, identification and antibiotic sensitivity analysis of bacterial pathogen from juvenile Hippocampus erectus with tail-rotted disease.</title>
        <authorList>
            <person name="Yang Q."/>
        </authorList>
    </citation>
    <scope>NUCLEOTIDE SEQUENCE [LARGE SCALE GENOMIC DNA]</scope>
    <source>
        <strain evidence="2 3">HM-10</strain>
    </source>
</reference>
<name>A0ABX3DEF5_9VIBR</name>
<dbReference type="EMBL" id="MKFT01000001">
    <property type="protein sequence ID" value="OHY96267.1"/>
    <property type="molecule type" value="Genomic_DNA"/>
</dbReference>
<keyword evidence="3" id="KW-1185">Reference proteome</keyword>
<evidence type="ECO:0000313" key="3">
    <source>
        <dbReference type="Proteomes" id="UP000180133"/>
    </source>
</evidence>
<evidence type="ECO:0008006" key="4">
    <source>
        <dbReference type="Google" id="ProtNLM"/>
    </source>
</evidence>
<sequence length="92" mass="9795">MSRFKLSSLALASIALFSACGNTASGFTSSYATKPTQSIPSAEAISIQHSTSTPLAALAETSMIERGTPSGHKSFNIKQSLTRCMDKIKRIR</sequence>
<dbReference type="RefSeq" id="WP_071234244.1">
    <property type="nucleotide sequence ID" value="NZ_KV861315.1"/>
</dbReference>
<dbReference type="PROSITE" id="PS51257">
    <property type="entry name" value="PROKAR_LIPOPROTEIN"/>
    <property type="match status" value="1"/>
</dbReference>
<dbReference type="Proteomes" id="UP000180133">
    <property type="component" value="Unassembled WGS sequence"/>
</dbReference>
<gene>
    <name evidence="2" type="ORF">BI375_01775</name>
</gene>
<evidence type="ECO:0000256" key="1">
    <source>
        <dbReference type="SAM" id="SignalP"/>
    </source>
</evidence>
<keyword evidence="1" id="KW-0732">Signal</keyword>